<proteinExistence type="predicted"/>
<dbReference type="InterPro" id="IPR029063">
    <property type="entry name" value="SAM-dependent_MTases_sf"/>
</dbReference>
<keyword evidence="1" id="KW-0812">Transmembrane</keyword>
<reference evidence="2 3" key="1">
    <citation type="submission" date="2016-01" db="EMBL/GenBank/DDBJ databases">
        <title>Genome sequence of the yeast Holleya sinecauda.</title>
        <authorList>
            <person name="Dietrich F.S."/>
        </authorList>
    </citation>
    <scope>NUCLEOTIDE SEQUENCE [LARGE SCALE GENOMIC DNA]</scope>
    <source>
        <strain evidence="2 3">ATCC 58844</strain>
    </source>
</reference>
<dbReference type="Proteomes" id="UP000243052">
    <property type="component" value="Chromosome ii"/>
</dbReference>
<keyword evidence="3" id="KW-1185">Reference proteome</keyword>
<dbReference type="PANTHER" id="PTHR12303">
    <property type="entry name" value="CARNOSINE N-METHYLTRANSFERASE"/>
    <property type="match status" value="1"/>
</dbReference>
<dbReference type="GeneID" id="28722538"/>
<evidence type="ECO:0000313" key="2">
    <source>
        <dbReference type="EMBL" id="AMD18582.1"/>
    </source>
</evidence>
<name>A0A109UWF2_9SACH</name>
<dbReference type="SUPFAM" id="SSF53335">
    <property type="entry name" value="S-adenosyl-L-methionine-dependent methyltransferases"/>
    <property type="match status" value="1"/>
</dbReference>
<accession>A0A109UWF2</accession>
<organism evidence="2 3">
    <name type="scientific">Eremothecium sinecaudum</name>
    <dbReference type="NCBI Taxonomy" id="45286"/>
    <lineage>
        <taxon>Eukaryota</taxon>
        <taxon>Fungi</taxon>
        <taxon>Dikarya</taxon>
        <taxon>Ascomycota</taxon>
        <taxon>Saccharomycotina</taxon>
        <taxon>Saccharomycetes</taxon>
        <taxon>Saccharomycetales</taxon>
        <taxon>Saccharomycetaceae</taxon>
        <taxon>Eremothecium</taxon>
    </lineage>
</organism>
<dbReference type="InterPro" id="IPR012901">
    <property type="entry name" value="CARME"/>
</dbReference>
<dbReference type="GO" id="GO:0008757">
    <property type="term" value="F:S-adenosylmethionine-dependent methyltransferase activity"/>
    <property type="evidence" value="ECO:0007669"/>
    <property type="project" value="InterPro"/>
</dbReference>
<feature type="transmembrane region" description="Helical" evidence="1">
    <location>
        <begin position="6"/>
        <end position="24"/>
    </location>
</feature>
<dbReference type="OrthoDB" id="978at2759"/>
<dbReference type="Pfam" id="PF07942">
    <property type="entry name" value="CARME"/>
    <property type="match status" value="1"/>
</dbReference>
<evidence type="ECO:0000313" key="3">
    <source>
        <dbReference type="Proteomes" id="UP000243052"/>
    </source>
</evidence>
<evidence type="ECO:0000256" key="1">
    <source>
        <dbReference type="SAM" id="Phobius"/>
    </source>
</evidence>
<sequence>MLSNAVTIVVVLISFIMLPLKRYAPFRRWLAAKVEQALLKTVSPSFNGSVQLAHNFKLCQADENFETGEPLSKLVEALGHFREYEQRALSQNAQLFTRTKELDVSTQLQLQSLEYFNKLELVNTSITSNSATIKLLVEYTLSTLHAQNPEYLKDLETVGKRLGYRVHAKNPAIVEETEKVVLPGYKSKQSKVIQSTSHILRDWHPDYAVERKPLINYITENLSGIPQNNRTLVLIPGSGCGGIACQIAMKFPYMEVNSIELDPFMYLCNEFVLGSKKNISLRPFAQDFSNHGDAETQVKEFKLNLSDLNKPKNLKTHWGDFTKFIPQSDYDNVVVVSVYFIDTAENIFTYFEAIERMKKYCNNLSWINIGPLKYGTRPLVQFTVEELAALRRIRGWTDKNAKVTKKCQNGYVTNYNSLFQAYYGLVSFYSVYK</sequence>
<dbReference type="RefSeq" id="XP_017985578.1">
    <property type="nucleotide sequence ID" value="XM_018130326.1"/>
</dbReference>
<keyword evidence="1" id="KW-1133">Transmembrane helix</keyword>
<dbReference type="SMART" id="SM01296">
    <property type="entry name" value="N2227"/>
    <property type="match status" value="1"/>
</dbReference>
<dbReference type="EMBL" id="CP014242">
    <property type="protein sequence ID" value="AMD18582.1"/>
    <property type="molecule type" value="Genomic_DNA"/>
</dbReference>
<protein>
    <submittedName>
        <fullName evidence="2">HBL320Wp</fullName>
    </submittedName>
</protein>
<gene>
    <name evidence="2" type="ORF">AW171_hschr289</name>
</gene>
<keyword evidence="1" id="KW-0472">Membrane</keyword>
<dbReference type="PANTHER" id="PTHR12303:SF11">
    <property type="entry name" value="AER338CP"/>
    <property type="match status" value="1"/>
</dbReference>
<dbReference type="AlphaFoldDB" id="A0A109UWF2"/>